<dbReference type="GO" id="GO:0035835">
    <property type="term" value="P:indole alkaloid biosynthetic process"/>
    <property type="evidence" value="ECO:0007669"/>
    <property type="project" value="UniProtKB-UniPathway"/>
</dbReference>
<dbReference type="PANTHER" id="PTHR43162">
    <property type="match status" value="1"/>
</dbReference>
<dbReference type="Pfam" id="PF05368">
    <property type="entry name" value="NmrA"/>
    <property type="match status" value="1"/>
</dbReference>
<evidence type="ECO:0000256" key="3">
    <source>
        <dbReference type="ARBA" id="ARBA00022589"/>
    </source>
</evidence>
<sequence>MATLYFLEAMCLAYRRIMTNRSLVIMPFNAGPVLLLGGTGKVARSIAALLAKTDMPTIQASRSGATTEPDATNISGVAFDWHDETTYAKALAATPRAVFLVAPPILDSFSPMSAFINIAREKGVRRFVLLSSSALEADEEGVAMGKVHAYLKALGDEGRTEWAALRPTWFQENLVEHRAHVMSIWGEGKVYSATGEGRIPWVAVEDIAASAFQLLTQEAAPNAEFLVLGPELLSYGDIAAIISDVLGRKVVHHQQTPRERKDMFAIAGMPDGYADMMAALDVQILHGSEERTNDVVLKLTGREPRKFRVMAEQRKEVWLSDA</sequence>
<dbReference type="PANTHER" id="PTHR43162:SF1">
    <property type="entry name" value="PRESTALK A DIFFERENTIATION PROTEIN A"/>
    <property type="match status" value="1"/>
</dbReference>
<organism evidence="6 8">
    <name type="scientific">Verticillium longisporum</name>
    <name type="common">Verticillium dahliae var. longisporum</name>
    <dbReference type="NCBI Taxonomy" id="100787"/>
    <lineage>
        <taxon>Eukaryota</taxon>
        <taxon>Fungi</taxon>
        <taxon>Dikarya</taxon>
        <taxon>Ascomycota</taxon>
        <taxon>Pezizomycotina</taxon>
        <taxon>Sordariomycetes</taxon>
        <taxon>Hypocreomycetidae</taxon>
        <taxon>Glomerellales</taxon>
        <taxon>Plectosphaerellaceae</taxon>
        <taxon>Verticillium</taxon>
    </lineage>
</organism>
<dbReference type="UniPathway" id="UPA00327"/>
<dbReference type="Proteomes" id="UP000045706">
    <property type="component" value="Unassembled WGS sequence"/>
</dbReference>
<keyword evidence="3" id="KW-0017">Alkaloid metabolism</keyword>
<dbReference type="EMBL" id="CVQH01020374">
    <property type="protein sequence ID" value="CRK27368.1"/>
    <property type="molecule type" value="Genomic_DNA"/>
</dbReference>
<dbReference type="InterPro" id="IPR051604">
    <property type="entry name" value="Ergot_Alk_Oxidoreductase"/>
</dbReference>
<keyword evidence="4" id="KW-0560">Oxidoreductase</keyword>
<evidence type="ECO:0000256" key="2">
    <source>
        <dbReference type="ARBA" id="ARBA00005372"/>
    </source>
</evidence>
<reference evidence="8 9" key="1">
    <citation type="submission" date="2015-05" db="EMBL/GenBank/DDBJ databases">
        <authorList>
            <person name="Fogelqvist Johan"/>
        </authorList>
    </citation>
    <scope>NUCLEOTIDE SEQUENCE [LARGE SCALE GENOMIC DNA]</scope>
    <source>
        <strain evidence="6">VL1</strain>
        <strain evidence="7">VL2</strain>
    </source>
</reference>
<evidence type="ECO:0000313" key="8">
    <source>
        <dbReference type="Proteomes" id="UP000044602"/>
    </source>
</evidence>
<gene>
    <name evidence="6" type="ORF">BN1708_014779</name>
    <name evidence="7" type="ORF">BN1723_006771</name>
</gene>
<evidence type="ECO:0000256" key="1">
    <source>
        <dbReference type="ARBA" id="ARBA00005107"/>
    </source>
</evidence>
<proteinExistence type="inferred from homology"/>
<evidence type="ECO:0000256" key="4">
    <source>
        <dbReference type="ARBA" id="ARBA00023002"/>
    </source>
</evidence>
<dbReference type="Proteomes" id="UP000044602">
    <property type="component" value="Unassembled WGS sequence"/>
</dbReference>
<dbReference type="InterPro" id="IPR008030">
    <property type="entry name" value="NmrA-like"/>
</dbReference>
<dbReference type="EMBL" id="CVQI01035051">
    <property type="protein sequence ID" value="CRK45863.1"/>
    <property type="molecule type" value="Genomic_DNA"/>
</dbReference>
<name>A0A0G4LZ68_VERLO</name>
<comment type="pathway">
    <text evidence="1">Alkaloid biosynthesis; ergot alkaloid biosynthesis.</text>
</comment>
<evidence type="ECO:0000313" key="6">
    <source>
        <dbReference type="EMBL" id="CRK27368.1"/>
    </source>
</evidence>
<feature type="domain" description="NmrA-like" evidence="5">
    <location>
        <begin position="33"/>
        <end position="279"/>
    </location>
</feature>
<comment type="similarity">
    <text evidence="2">Belongs to the fgaFS/easG family.</text>
</comment>
<keyword evidence="8" id="KW-1185">Reference proteome</keyword>
<evidence type="ECO:0000313" key="7">
    <source>
        <dbReference type="EMBL" id="CRK45863.1"/>
    </source>
</evidence>
<evidence type="ECO:0000259" key="5">
    <source>
        <dbReference type="Pfam" id="PF05368"/>
    </source>
</evidence>
<dbReference type="NCBIfam" id="TIGR03649">
    <property type="entry name" value="ergot_EASG"/>
    <property type="match status" value="1"/>
</dbReference>
<accession>A0A0G4LZ68</accession>
<dbReference type="SUPFAM" id="SSF51735">
    <property type="entry name" value="NAD(P)-binding Rossmann-fold domains"/>
    <property type="match status" value="1"/>
</dbReference>
<protein>
    <recommendedName>
        <fullName evidence="5">NmrA-like domain-containing protein</fullName>
    </recommendedName>
</protein>
<dbReference type="InterPro" id="IPR036291">
    <property type="entry name" value="NAD(P)-bd_dom_sf"/>
</dbReference>
<dbReference type="STRING" id="100787.A0A0G4LZ68"/>
<evidence type="ECO:0000313" key="9">
    <source>
        <dbReference type="Proteomes" id="UP000045706"/>
    </source>
</evidence>
<dbReference type="Gene3D" id="3.90.25.10">
    <property type="entry name" value="UDP-galactose 4-epimerase, domain 1"/>
    <property type="match status" value="1"/>
</dbReference>
<dbReference type="AlphaFoldDB" id="A0A0G4LZ68"/>
<dbReference type="GO" id="GO:0016491">
    <property type="term" value="F:oxidoreductase activity"/>
    <property type="evidence" value="ECO:0007669"/>
    <property type="project" value="UniProtKB-KW"/>
</dbReference>
<dbReference type="Gene3D" id="3.40.50.720">
    <property type="entry name" value="NAD(P)-binding Rossmann-like Domain"/>
    <property type="match status" value="1"/>
</dbReference>
<dbReference type="InterPro" id="IPR019901">
    <property type="entry name" value="Ergot_alkaloid_biosynthesis"/>
</dbReference>